<dbReference type="GO" id="GO:0005975">
    <property type="term" value="P:carbohydrate metabolic process"/>
    <property type="evidence" value="ECO:0007669"/>
    <property type="project" value="InterPro"/>
</dbReference>
<feature type="chain" id="PRO_5008060765" evidence="2">
    <location>
        <begin position="28"/>
        <end position="435"/>
    </location>
</feature>
<dbReference type="InterPro" id="IPR012341">
    <property type="entry name" value="6hp_glycosidase-like_sf"/>
</dbReference>
<reference evidence="3 4" key="1">
    <citation type="submission" date="2016-03" db="EMBL/GenBank/DDBJ databases">
        <title>Draft genome sequence of the Fonsecaea monophora CBS 269.37.</title>
        <authorList>
            <person name="Bombassaro A."/>
            <person name="Vinicius W.A."/>
            <person name="De Hoog S."/>
            <person name="Sun J."/>
            <person name="Souza E.M."/>
            <person name="Raittz R.T."/>
            <person name="Costa F."/>
            <person name="Leao A.C."/>
            <person name="Tadra-Sfeir M.Z."/>
            <person name="Baura V."/>
            <person name="Balsanelli E."/>
            <person name="Pedrosa F.O."/>
            <person name="Moreno L.F."/>
            <person name="Steffens M.B."/>
            <person name="Xi L."/>
            <person name="Bocca A.L."/>
            <person name="Felipe M.S."/>
            <person name="Teixeira M."/>
            <person name="Telles Filho F.Q."/>
            <person name="Azevedo C.M."/>
            <person name="Gomes R."/>
            <person name="Vicente V.A."/>
        </authorList>
    </citation>
    <scope>NUCLEOTIDE SEQUENCE [LARGE SCALE GENOMIC DNA]</scope>
    <source>
        <strain evidence="3 4">CBS 269.37</strain>
    </source>
</reference>
<dbReference type="InterPro" id="IPR008928">
    <property type="entry name" value="6-hairpin_glycosidase_sf"/>
</dbReference>
<dbReference type="GeneID" id="34603659"/>
<keyword evidence="4" id="KW-1185">Reference proteome</keyword>
<dbReference type="SUPFAM" id="SSF48208">
    <property type="entry name" value="Six-hairpin glycosidases"/>
    <property type="match status" value="1"/>
</dbReference>
<dbReference type="RefSeq" id="XP_022509169.1">
    <property type="nucleotide sequence ID" value="XM_022658459.1"/>
</dbReference>
<dbReference type="Pfam" id="PF07470">
    <property type="entry name" value="Glyco_hydro_88"/>
    <property type="match status" value="1"/>
</dbReference>
<dbReference type="PANTHER" id="PTHR41814:SF1">
    <property type="entry name" value="CELLULASE"/>
    <property type="match status" value="1"/>
</dbReference>
<proteinExistence type="predicted"/>
<dbReference type="AlphaFoldDB" id="A0A177EYT2"/>
<dbReference type="EMBL" id="LVKK01000075">
    <property type="protein sequence ID" value="OAG37217.1"/>
    <property type="molecule type" value="Genomic_DNA"/>
</dbReference>
<sequence length="435" mass="48214">MKYYVASLAVAVMAVIIWTPLSPPDAGFEPQPVLAKAYALTSRSWEFGTLTEALLEFYDGDLTVFGSHPFPQGQIPRIPDPSKVEGLAFARGVIWTNGSDLLVDGEGSAADSASLGTAALLLSHHNGTYLDAAKRQANYLMTKATRFNGHLMSSPISHREEPPELWGDFVYMVPPFLAYYGVAFQDMEILKTSVQQCQLYNVVLRTSISLQDGQNCHGLWRHIVSEPSQLEPGICCTDPNVWLTSNAWAVAGMARVLATILRWQPPSNSAIERLQYLEFRVRSTKALTGIIDDMLKCTMAQSRDEKSGLLKNYLDGPSHRSSLWAYGDAAGTALMASAVYRLAVLLPEVYGRPRFLDWAELNRHAVAQHINQDGSVDPVADVDHVPSTSPVNQTSEGQSMAILMYSAWRDCMAAGVCGRKVRFWDTIPWRQNVWW</sequence>
<dbReference type="GO" id="GO:0016787">
    <property type="term" value="F:hydrolase activity"/>
    <property type="evidence" value="ECO:0007669"/>
    <property type="project" value="UniProtKB-KW"/>
</dbReference>
<dbReference type="Gene3D" id="1.50.10.10">
    <property type="match status" value="1"/>
</dbReference>
<dbReference type="Proteomes" id="UP000077002">
    <property type="component" value="Unassembled WGS sequence"/>
</dbReference>
<evidence type="ECO:0000313" key="4">
    <source>
        <dbReference type="Proteomes" id="UP000077002"/>
    </source>
</evidence>
<keyword evidence="2" id="KW-0732">Signal</keyword>
<comment type="caution">
    <text evidence="3">The sequence shown here is derived from an EMBL/GenBank/DDBJ whole genome shotgun (WGS) entry which is preliminary data.</text>
</comment>
<accession>A0A177EYT2</accession>
<organism evidence="3 4">
    <name type="scientific">Fonsecaea monophora</name>
    <dbReference type="NCBI Taxonomy" id="254056"/>
    <lineage>
        <taxon>Eukaryota</taxon>
        <taxon>Fungi</taxon>
        <taxon>Dikarya</taxon>
        <taxon>Ascomycota</taxon>
        <taxon>Pezizomycotina</taxon>
        <taxon>Eurotiomycetes</taxon>
        <taxon>Chaetothyriomycetidae</taxon>
        <taxon>Chaetothyriales</taxon>
        <taxon>Herpotrichiellaceae</taxon>
        <taxon>Fonsecaea</taxon>
    </lineage>
</organism>
<keyword evidence="1" id="KW-0378">Hydrolase</keyword>
<evidence type="ECO:0000313" key="3">
    <source>
        <dbReference type="EMBL" id="OAG37217.1"/>
    </source>
</evidence>
<dbReference type="PANTHER" id="PTHR41814">
    <property type="entry name" value="EXPRESSED PROTEIN"/>
    <property type="match status" value="1"/>
</dbReference>
<protein>
    <submittedName>
        <fullName evidence="3">Uncharacterized protein</fullName>
    </submittedName>
</protein>
<evidence type="ECO:0000256" key="2">
    <source>
        <dbReference type="SAM" id="SignalP"/>
    </source>
</evidence>
<evidence type="ECO:0000256" key="1">
    <source>
        <dbReference type="ARBA" id="ARBA00022801"/>
    </source>
</evidence>
<feature type="signal peptide" evidence="2">
    <location>
        <begin position="1"/>
        <end position="27"/>
    </location>
</feature>
<gene>
    <name evidence="3" type="ORF">AYO21_08516</name>
</gene>
<dbReference type="InterPro" id="IPR010905">
    <property type="entry name" value="Glyco_hydro_88"/>
</dbReference>
<dbReference type="OrthoDB" id="4138492at2759"/>
<name>A0A177EYT2_9EURO</name>